<feature type="transmembrane region" description="Helical" evidence="2">
    <location>
        <begin position="12"/>
        <end position="30"/>
    </location>
</feature>
<protein>
    <submittedName>
        <fullName evidence="3">Uncharacterized protein</fullName>
    </submittedName>
</protein>
<organism evidence="3 4">
    <name type="scientific">Rhodocollybia butyracea</name>
    <dbReference type="NCBI Taxonomy" id="206335"/>
    <lineage>
        <taxon>Eukaryota</taxon>
        <taxon>Fungi</taxon>
        <taxon>Dikarya</taxon>
        <taxon>Basidiomycota</taxon>
        <taxon>Agaricomycotina</taxon>
        <taxon>Agaricomycetes</taxon>
        <taxon>Agaricomycetidae</taxon>
        <taxon>Agaricales</taxon>
        <taxon>Marasmiineae</taxon>
        <taxon>Omphalotaceae</taxon>
        <taxon>Rhodocollybia</taxon>
    </lineage>
</organism>
<keyword evidence="2" id="KW-1133">Transmembrane helix</keyword>
<evidence type="ECO:0000256" key="1">
    <source>
        <dbReference type="SAM" id="MobiDB-lite"/>
    </source>
</evidence>
<evidence type="ECO:0000256" key="2">
    <source>
        <dbReference type="SAM" id="Phobius"/>
    </source>
</evidence>
<dbReference type="EMBL" id="JADNRY010000039">
    <property type="protein sequence ID" value="KAF9070619.1"/>
    <property type="molecule type" value="Genomic_DNA"/>
</dbReference>
<accession>A0A9P5PR23</accession>
<name>A0A9P5PR23_9AGAR</name>
<gene>
    <name evidence="3" type="ORF">BDP27DRAFT_1323588</name>
</gene>
<keyword evidence="2" id="KW-0812">Transmembrane</keyword>
<keyword evidence="4" id="KW-1185">Reference proteome</keyword>
<sequence>MPRRYYAQRKHIIHALDALLYQLFCLSFYLSPSLLNMFLRLSSQLVCSATRELSPTFSLRHFFFFPLFSNSFRVTLKPIREDCVQRYPSHRFHHLTFLSLPLNLQIPSLPNVITLNFKILQPINIHRHIPHDTHPRKARYDNDSSRLGRAVR</sequence>
<dbReference type="OrthoDB" id="5428737at2759"/>
<dbReference type="AlphaFoldDB" id="A0A9P5PR23"/>
<feature type="region of interest" description="Disordered" evidence="1">
    <location>
        <begin position="130"/>
        <end position="152"/>
    </location>
</feature>
<dbReference type="Proteomes" id="UP000772434">
    <property type="component" value="Unassembled WGS sequence"/>
</dbReference>
<reference evidence="3" key="1">
    <citation type="submission" date="2020-11" db="EMBL/GenBank/DDBJ databases">
        <authorList>
            <consortium name="DOE Joint Genome Institute"/>
            <person name="Ahrendt S."/>
            <person name="Riley R."/>
            <person name="Andreopoulos W."/>
            <person name="Labutti K."/>
            <person name="Pangilinan J."/>
            <person name="Ruiz-Duenas F.J."/>
            <person name="Barrasa J.M."/>
            <person name="Sanchez-Garcia M."/>
            <person name="Camarero S."/>
            <person name="Miyauchi S."/>
            <person name="Serrano A."/>
            <person name="Linde D."/>
            <person name="Babiker R."/>
            <person name="Drula E."/>
            <person name="Ayuso-Fernandez I."/>
            <person name="Pacheco R."/>
            <person name="Padilla G."/>
            <person name="Ferreira P."/>
            <person name="Barriuso J."/>
            <person name="Kellner H."/>
            <person name="Castanera R."/>
            <person name="Alfaro M."/>
            <person name="Ramirez L."/>
            <person name="Pisabarro A.G."/>
            <person name="Kuo A."/>
            <person name="Tritt A."/>
            <person name="Lipzen A."/>
            <person name="He G."/>
            <person name="Yan M."/>
            <person name="Ng V."/>
            <person name="Cullen D."/>
            <person name="Martin F."/>
            <person name="Rosso M.-N."/>
            <person name="Henrissat B."/>
            <person name="Hibbett D."/>
            <person name="Martinez A.T."/>
            <person name="Grigoriev I.V."/>
        </authorList>
    </citation>
    <scope>NUCLEOTIDE SEQUENCE</scope>
    <source>
        <strain evidence="3">AH 40177</strain>
    </source>
</reference>
<comment type="caution">
    <text evidence="3">The sequence shown here is derived from an EMBL/GenBank/DDBJ whole genome shotgun (WGS) entry which is preliminary data.</text>
</comment>
<proteinExistence type="predicted"/>
<evidence type="ECO:0000313" key="3">
    <source>
        <dbReference type="EMBL" id="KAF9070619.1"/>
    </source>
</evidence>
<evidence type="ECO:0000313" key="4">
    <source>
        <dbReference type="Proteomes" id="UP000772434"/>
    </source>
</evidence>
<keyword evidence="2" id="KW-0472">Membrane</keyword>
<feature type="compositionally biased region" description="Basic and acidic residues" evidence="1">
    <location>
        <begin position="130"/>
        <end position="146"/>
    </location>
</feature>